<dbReference type="AlphaFoldDB" id="A0A1Q9ALS5"/>
<evidence type="ECO:0000313" key="1">
    <source>
        <dbReference type="EMBL" id="OLP56299.1"/>
    </source>
</evidence>
<dbReference type="STRING" id="1672749.BJF92_15515"/>
<sequence length="71" mass="7918">MALCEASFSRGSATRRFGYPLVDGIDGNIVQFEATAITFHDFAILLILRLCHRVEEVLGRRVPVAVEEARL</sequence>
<reference evidence="1 2" key="1">
    <citation type="submission" date="2016-09" db="EMBL/GenBank/DDBJ databases">
        <title>Rhizobium sp. nov., a novel species isolated from the rice rhizosphere.</title>
        <authorList>
            <person name="Zhao J."/>
            <person name="Zhang X."/>
        </authorList>
    </citation>
    <scope>NUCLEOTIDE SEQUENCE [LARGE SCALE GENOMIC DNA]</scope>
    <source>
        <strain evidence="1 2">MH17</strain>
    </source>
</reference>
<comment type="caution">
    <text evidence="1">The sequence shown here is derived from an EMBL/GenBank/DDBJ whole genome shotgun (WGS) entry which is preliminary data.</text>
</comment>
<name>A0A1Q9ALS5_9HYPH</name>
<dbReference type="EMBL" id="MKIO01000022">
    <property type="protein sequence ID" value="OLP56299.1"/>
    <property type="molecule type" value="Genomic_DNA"/>
</dbReference>
<evidence type="ECO:0000313" key="2">
    <source>
        <dbReference type="Proteomes" id="UP000186143"/>
    </source>
</evidence>
<organism evidence="1 2">
    <name type="scientific">Xaviernesmea rhizosphaerae</name>
    <dbReference type="NCBI Taxonomy" id="1672749"/>
    <lineage>
        <taxon>Bacteria</taxon>
        <taxon>Pseudomonadati</taxon>
        <taxon>Pseudomonadota</taxon>
        <taxon>Alphaproteobacteria</taxon>
        <taxon>Hyphomicrobiales</taxon>
        <taxon>Rhizobiaceae</taxon>
        <taxon>Rhizobium/Agrobacterium group</taxon>
        <taxon>Xaviernesmea</taxon>
    </lineage>
</organism>
<protein>
    <submittedName>
        <fullName evidence="1">Uncharacterized protein</fullName>
    </submittedName>
</protein>
<gene>
    <name evidence="1" type="ORF">BJF92_15515</name>
</gene>
<dbReference type="Proteomes" id="UP000186143">
    <property type="component" value="Unassembled WGS sequence"/>
</dbReference>
<accession>A0A1Q9ALS5</accession>
<proteinExistence type="predicted"/>